<keyword evidence="3" id="KW-1185">Reference proteome</keyword>
<dbReference type="OrthoDB" id="853798at2"/>
<proteinExistence type="predicted"/>
<dbReference type="Proteomes" id="UP000027821">
    <property type="component" value="Unassembled WGS sequence"/>
</dbReference>
<evidence type="ECO:0000313" key="2">
    <source>
        <dbReference type="EMBL" id="KEO73561.1"/>
    </source>
</evidence>
<evidence type="ECO:0000313" key="3">
    <source>
        <dbReference type="Proteomes" id="UP000027821"/>
    </source>
</evidence>
<feature type="transmembrane region" description="Helical" evidence="1">
    <location>
        <begin position="9"/>
        <end position="29"/>
    </location>
</feature>
<feature type="transmembrane region" description="Helical" evidence="1">
    <location>
        <begin position="35"/>
        <end position="60"/>
    </location>
</feature>
<keyword evidence="1" id="KW-1133">Transmembrane helix</keyword>
<accession>A0A074KUB5</accession>
<reference evidence="2 3" key="1">
    <citation type="submission" date="2014-04" db="EMBL/GenBank/DDBJ databases">
        <title>Characterization and application of a salt tolerant electro-active bacterium.</title>
        <authorList>
            <person name="Yang L."/>
            <person name="Wei S."/>
            <person name="Tay Q.X.M."/>
        </authorList>
    </citation>
    <scope>NUCLEOTIDE SEQUENCE [LARGE SCALE GENOMIC DNA]</scope>
    <source>
        <strain evidence="2 3">LY1</strain>
    </source>
</reference>
<dbReference type="STRING" id="1048983.EL17_11720"/>
<evidence type="ECO:0000256" key="1">
    <source>
        <dbReference type="SAM" id="Phobius"/>
    </source>
</evidence>
<dbReference type="EMBL" id="JMIH01000021">
    <property type="protein sequence ID" value="KEO73561.1"/>
    <property type="molecule type" value="Genomic_DNA"/>
</dbReference>
<gene>
    <name evidence="2" type="ORF">EL17_11720</name>
</gene>
<comment type="caution">
    <text evidence="2">The sequence shown here is derived from an EMBL/GenBank/DDBJ whole genome shotgun (WGS) entry which is preliminary data.</text>
</comment>
<sequence length="70" mass="8501">MKPSLKNHYLWVTFLIGMFFLNYPVLSIYNLPKFWFGIPILYFMIFTLWMLLISITYLIIKTTSKEKDDK</sequence>
<organism evidence="2 3">
    <name type="scientific">Anditalea andensis</name>
    <dbReference type="NCBI Taxonomy" id="1048983"/>
    <lineage>
        <taxon>Bacteria</taxon>
        <taxon>Pseudomonadati</taxon>
        <taxon>Bacteroidota</taxon>
        <taxon>Cytophagia</taxon>
        <taxon>Cytophagales</taxon>
        <taxon>Cytophagaceae</taxon>
        <taxon>Anditalea</taxon>
    </lineage>
</organism>
<keyword evidence="1" id="KW-0472">Membrane</keyword>
<protein>
    <recommendedName>
        <fullName evidence="4">DUF3311 domain-containing protein</fullName>
    </recommendedName>
</protein>
<name>A0A074KUB5_9BACT</name>
<dbReference type="eggNOG" id="ENOG50335G8">
    <property type="taxonomic scope" value="Bacteria"/>
</dbReference>
<dbReference type="AlphaFoldDB" id="A0A074KUB5"/>
<keyword evidence="1" id="KW-0812">Transmembrane</keyword>
<evidence type="ECO:0008006" key="4">
    <source>
        <dbReference type="Google" id="ProtNLM"/>
    </source>
</evidence>